<gene>
    <name evidence="2" type="ORF">Moror_5940</name>
</gene>
<dbReference type="Proteomes" id="UP000017559">
    <property type="component" value="Unassembled WGS sequence"/>
</dbReference>
<reference evidence="2 3" key="1">
    <citation type="journal article" date="2014" name="BMC Genomics">
        <title>Genome and secretome analysis of the hemibiotrophic fungal pathogen, Moniliophthora roreri, which causes frosty pod rot disease of cacao: mechanisms of the biotrophic and necrotrophic phases.</title>
        <authorList>
            <person name="Meinhardt L.W."/>
            <person name="Costa G.G.L."/>
            <person name="Thomazella D.P.T."/>
            <person name="Teixeira P.J.P.L."/>
            <person name="Carazzolle M.F."/>
            <person name="Schuster S.C."/>
            <person name="Carlson J.E."/>
            <person name="Guiltinan M.J."/>
            <person name="Mieczkowski P."/>
            <person name="Farmer A."/>
            <person name="Ramaraj T."/>
            <person name="Crozier J."/>
            <person name="Davis R.E."/>
            <person name="Shao J."/>
            <person name="Melnick R.L."/>
            <person name="Pereira G.A.G."/>
            <person name="Bailey B.A."/>
        </authorList>
    </citation>
    <scope>NUCLEOTIDE SEQUENCE [LARGE SCALE GENOMIC DNA]</scope>
    <source>
        <strain evidence="2 3">MCA 2997</strain>
    </source>
</reference>
<comment type="caution">
    <text evidence="2">The sequence shown here is derived from an EMBL/GenBank/DDBJ whole genome shotgun (WGS) entry which is preliminary data.</text>
</comment>
<evidence type="ECO:0000313" key="3">
    <source>
        <dbReference type="Proteomes" id="UP000017559"/>
    </source>
</evidence>
<accession>V2Y160</accession>
<dbReference type="AlphaFoldDB" id="V2Y160"/>
<name>V2Y160_MONRO</name>
<protein>
    <submittedName>
        <fullName evidence="2">Uncharacterized protein</fullName>
    </submittedName>
</protein>
<organism evidence="2 3">
    <name type="scientific">Moniliophthora roreri (strain MCA 2997)</name>
    <name type="common">Cocoa frosty pod rot fungus</name>
    <name type="synonym">Crinipellis roreri</name>
    <dbReference type="NCBI Taxonomy" id="1381753"/>
    <lineage>
        <taxon>Eukaryota</taxon>
        <taxon>Fungi</taxon>
        <taxon>Dikarya</taxon>
        <taxon>Basidiomycota</taxon>
        <taxon>Agaricomycotina</taxon>
        <taxon>Agaricomycetes</taxon>
        <taxon>Agaricomycetidae</taxon>
        <taxon>Agaricales</taxon>
        <taxon>Marasmiineae</taxon>
        <taxon>Marasmiaceae</taxon>
        <taxon>Moniliophthora</taxon>
    </lineage>
</organism>
<dbReference type="KEGG" id="mrr:Moror_5940"/>
<dbReference type="HOGENOM" id="CLU_1619485_0_0_1"/>
<sequence length="164" mass="17897">MTETPSTLQPISTADMQRLRKKRAEQAKLTATNDGAKNTDEQAGGIYTGPRNIFRDAEFRSENREGGMTNTGDNNVDVDYRRDKRNKADEKSKDNDEATDESSNEEETAERNDGGVAAGAERETDTRGAQNDFSGAKFDVKNTGGGMTNTGTNTGTFLPAEQYL</sequence>
<dbReference type="EMBL" id="AWSO01001085">
    <property type="protein sequence ID" value="ESK85374.1"/>
    <property type="molecule type" value="Genomic_DNA"/>
</dbReference>
<keyword evidence="3" id="KW-1185">Reference proteome</keyword>
<feature type="region of interest" description="Disordered" evidence="1">
    <location>
        <begin position="1"/>
        <end position="164"/>
    </location>
</feature>
<feature type="compositionally biased region" description="Basic and acidic residues" evidence="1">
    <location>
        <begin position="78"/>
        <end position="96"/>
    </location>
</feature>
<evidence type="ECO:0000256" key="1">
    <source>
        <dbReference type="SAM" id="MobiDB-lite"/>
    </source>
</evidence>
<feature type="compositionally biased region" description="Polar residues" evidence="1">
    <location>
        <begin position="1"/>
        <end position="15"/>
    </location>
</feature>
<evidence type="ECO:0000313" key="2">
    <source>
        <dbReference type="EMBL" id="ESK85374.1"/>
    </source>
</evidence>
<proteinExistence type="predicted"/>
<feature type="compositionally biased region" description="Acidic residues" evidence="1">
    <location>
        <begin position="97"/>
        <end position="108"/>
    </location>
</feature>
<feature type="compositionally biased region" description="Basic and acidic residues" evidence="1">
    <location>
        <begin position="53"/>
        <end position="65"/>
    </location>
</feature>